<evidence type="ECO:0000313" key="4">
    <source>
        <dbReference type="Proteomes" id="UP000094444"/>
    </source>
</evidence>
<reference evidence="3" key="1">
    <citation type="submission" date="2017-09" db="EMBL/GenBank/DDBJ databases">
        <title>Polyketide synthases of a Diaporthe helianthi virulent isolate.</title>
        <authorList>
            <person name="Baroncelli R."/>
        </authorList>
    </citation>
    <scope>NUCLEOTIDE SEQUENCE [LARGE SCALE GENOMIC DNA]</scope>
    <source>
        <strain evidence="3">7/96</strain>
    </source>
</reference>
<dbReference type="Proteomes" id="UP000094444">
    <property type="component" value="Unassembled WGS sequence"/>
</dbReference>
<feature type="region of interest" description="Disordered" evidence="1">
    <location>
        <begin position="462"/>
        <end position="481"/>
    </location>
</feature>
<protein>
    <recommendedName>
        <fullName evidence="2">F-box domain-containing protein</fullName>
    </recommendedName>
</protein>
<gene>
    <name evidence="3" type="ORF">DHEL01_v205023</name>
</gene>
<dbReference type="OrthoDB" id="1259151at2759"/>
<dbReference type="STRING" id="158607.A0A2P5I234"/>
<dbReference type="PROSITE" id="PS50181">
    <property type="entry name" value="FBOX"/>
    <property type="match status" value="1"/>
</dbReference>
<keyword evidence="4" id="KW-1185">Reference proteome</keyword>
<dbReference type="EMBL" id="MAVT02000353">
    <property type="protein sequence ID" value="POS76582.1"/>
    <property type="molecule type" value="Genomic_DNA"/>
</dbReference>
<comment type="caution">
    <text evidence="3">The sequence shown here is derived from an EMBL/GenBank/DDBJ whole genome shotgun (WGS) entry which is preliminary data.</text>
</comment>
<evidence type="ECO:0000256" key="1">
    <source>
        <dbReference type="SAM" id="MobiDB-lite"/>
    </source>
</evidence>
<dbReference type="InterPro" id="IPR036322">
    <property type="entry name" value="WD40_repeat_dom_sf"/>
</dbReference>
<evidence type="ECO:0000259" key="2">
    <source>
        <dbReference type="PROSITE" id="PS50181"/>
    </source>
</evidence>
<dbReference type="InParanoid" id="A0A2P5I234"/>
<dbReference type="SUPFAM" id="SSF50978">
    <property type="entry name" value="WD40 repeat-like"/>
    <property type="match status" value="1"/>
</dbReference>
<evidence type="ECO:0000313" key="3">
    <source>
        <dbReference type="EMBL" id="POS76582.1"/>
    </source>
</evidence>
<feature type="domain" description="F-box" evidence="2">
    <location>
        <begin position="1"/>
        <end position="48"/>
    </location>
</feature>
<dbReference type="AlphaFoldDB" id="A0A2P5I234"/>
<dbReference type="InterPro" id="IPR036047">
    <property type="entry name" value="F-box-like_dom_sf"/>
</dbReference>
<dbReference type="SUPFAM" id="SSF81383">
    <property type="entry name" value="F-box domain"/>
    <property type="match status" value="1"/>
</dbReference>
<dbReference type="InterPro" id="IPR001810">
    <property type="entry name" value="F-box_dom"/>
</dbReference>
<accession>A0A2P5I234</accession>
<proteinExistence type="predicted"/>
<organism evidence="3 4">
    <name type="scientific">Diaporthe helianthi</name>
    <dbReference type="NCBI Taxonomy" id="158607"/>
    <lineage>
        <taxon>Eukaryota</taxon>
        <taxon>Fungi</taxon>
        <taxon>Dikarya</taxon>
        <taxon>Ascomycota</taxon>
        <taxon>Pezizomycotina</taxon>
        <taxon>Sordariomycetes</taxon>
        <taxon>Sordariomycetidae</taxon>
        <taxon>Diaporthales</taxon>
        <taxon>Diaporthaceae</taxon>
        <taxon>Diaporthe</taxon>
    </lineage>
</organism>
<sequence>MLDALPDDVLLIIVVHLETAKDIRALLLANRRLASLIRSQNESGWRAFVRSRFPSTPIPFVPSSTSSRYPKWGEIASSLTWQSRAWERRSLSFQAILPDTSPNQRRGPRRHQGTPYHPVLDAHFDFASREELVVWGAGENFVARRRELGREGASPDEVVWHRLDGKDLGYSAGRDDVKAVSVVEGVVGGGLGALVGRDNGHLALLDLSKKGFGGKLADFSPEFTTVDGTEEVGPTTRFNQGTINSIDVLARKRLVAAATKAGVQLYHLPEEAGVNVEPSAYLDLMTLHFDAPTTTLGYARWMGEDMMAFALQGCQHQLRYATVTPTGIETLSPYKNPALEDRFDISYGKGRLCTHSLTPIDASSITGGNANLLLTAWRDGSVRLQDLRTQSPSDLVYCDNIDHWSEFESLLPFGTSHFVAGGAHGATVKVFDFRWSKEYYHTAALPCSGERPYPKPIQPFLETPGLSTKPPRRQCEPRPAGSRCTWHDLSRDLYYRPNGTFFFSKSLPRKDAYAGVWSMARSSSLAPNFYIGISGGVVEASLCSTLGSPSSSSGSGPGATTEVDPVFGCAMGGQDSGAGYSAVPLEASLMETGDGMMYRENDRTVRMPPMRGKGWNKLRRDEYEDIPRELRARHRLDERYQIMSDFVGDMDLRRTKERW</sequence>
<name>A0A2P5I234_DIAHE</name>